<dbReference type="Proteomes" id="UP000637906">
    <property type="component" value="Unassembled WGS sequence"/>
</dbReference>
<feature type="binding site" evidence="3">
    <location>
        <position position="224"/>
    </location>
    <ligand>
        <name>Fe cation</name>
        <dbReference type="ChEBI" id="CHEBI:24875"/>
    </ligand>
</feature>
<feature type="binding site" evidence="3">
    <location>
        <position position="223"/>
    </location>
    <ligand>
        <name>Fe cation</name>
        <dbReference type="ChEBI" id="CHEBI:24875"/>
    </ligand>
</feature>
<dbReference type="EMBL" id="BNGU01000006">
    <property type="protein sequence ID" value="GHM59254.1"/>
    <property type="molecule type" value="Genomic_DNA"/>
</dbReference>
<name>A0A8J3MLT4_9RICK</name>
<comment type="similarity">
    <text evidence="1">Belongs to the bacterial solute-binding protein 1 family.</text>
</comment>
<accession>A0A8J3MLT4</accession>
<gene>
    <name evidence="4" type="primary">idiA</name>
    <name evidence="4" type="ORF">sL5_02470</name>
</gene>
<dbReference type="GO" id="GO:0046872">
    <property type="term" value="F:metal ion binding"/>
    <property type="evidence" value="ECO:0007669"/>
    <property type="project" value="UniProtKB-KW"/>
</dbReference>
<dbReference type="Pfam" id="PF13416">
    <property type="entry name" value="SBP_bac_8"/>
    <property type="match status" value="1"/>
</dbReference>
<protein>
    <submittedName>
        <fullName evidence="4">Iron deficiency-induced protein A</fullName>
    </submittedName>
</protein>
<reference evidence="4 5" key="1">
    <citation type="journal article" date="2021" name="Microb. Ecol.">
        <title>Candidatus Mesenet longicola: Novel Endosymbionts of Brontispa longissima that Induce Cytoplasmic Incompatibility.</title>
        <authorList>
            <person name="Takano S."/>
            <person name="Gotoh Y."/>
            <person name="Hayashi T."/>
        </authorList>
    </citation>
    <scope>NUCLEOTIDE SEQUENCE [LARGE SCALE GENOMIC DNA]</scope>
    <source>
        <strain evidence="4">L5</strain>
    </source>
</reference>
<dbReference type="InterPro" id="IPR026045">
    <property type="entry name" value="Ferric-bd"/>
</dbReference>
<evidence type="ECO:0000313" key="4">
    <source>
        <dbReference type="EMBL" id="GHM59254.1"/>
    </source>
</evidence>
<keyword evidence="2" id="KW-0732">Signal</keyword>
<dbReference type="AlphaFoldDB" id="A0A8J3MLT4"/>
<evidence type="ECO:0000313" key="5">
    <source>
        <dbReference type="Proteomes" id="UP000637906"/>
    </source>
</evidence>
<dbReference type="SUPFAM" id="SSF53850">
    <property type="entry name" value="Periplasmic binding protein-like II"/>
    <property type="match status" value="1"/>
</dbReference>
<evidence type="ECO:0000256" key="3">
    <source>
        <dbReference type="PIRSR" id="PIRSR002825-1"/>
    </source>
</evidence>
<organism evidence="4 5">
    <name type="scientific">Candidatus Mesenet longicola</name>
    <dbReference type="NCBI Taxonomy" id="1892558"/>
    <lineage>
        <taxon>Bacteria</taxon>
        <taxon>Pseudomonadati</taxon>
        <taxon>Pseudomonadota</taxon>
        <taxon>Alphaproteobacteria</taxon>
        <taxon>Rickettsiales</taxon>
        <taxon>Anaplasmataceae</taxon>
        <taxon>Candidatus Mesenet</taxon>
    </lineage>
</organism>
<dbReference type="InterPro" id="IPR006059">
    <property type="entry name" value="SBP"/>
</dbReference>
<evidence type="ECO:0000256" key="1">
    <source>
        <dbReference type="ARBA" id="ARBA00008520"/>
    </source>
</evidence>
<sequence>MRKFFITIVILLITLILIYFQNQRLNSSDEVINVYSTRKEELMHSLFDEFTKETGIRINYINDDYAQLLIRIENENNGDLFLTADVTNLISAKRRELLSKIESKILEDVIPENFRDSDNYWFGLTKRARILVYNKELIDAGDLSTYEDLADPKWKGKILTRSSSSPYNQSLIAFMIATNGLEYTKEWIKGLVYNFARKPSGGDTDQIYAVAAGEGAVAIVNSYYFARVLASDKASEKLKVFFPNQNSNGAMINISGGAVIKNAKNKDNAIKLLEFLVSKKAQHLYTEMNHEYPIRDDVEVSQILKAWGHYKQSDLPLQELDKHLNESIMIADQCGWK</sequence>
<proteinExistence type="inferred from homology"/>
<dbReference type="PANTHER" id="PTHR30006:SF15">
    <property type="entry name" value="IRON-UTILIZATION PERIPLASMIC PROTEIN"/>
    <property type="match status" value="1"/>
</dbReference>
<keyword evidence="3" id="KW-0479">Metal-binding</keyword>
<comment type="caution">
    <text evidence="4">The sequence shown here is derived from an EMBL/GenBank/DDBJ whole genome shotgun (WGS) entry which is preliminary data.</text>
</comment>
<dbReference type="GO" id="GO:0030288">
    <property type="term" value="C:outer membrane-bounded periplasmic space"/>
    <property type="evidence" value="ECO:0007669"/>
    <property type="project" value="TreeGrafter"/>
</dbReference>
<keyword evidence="3" id="KW-0408">Iron</keyword>
<evidence type="ECO:0000256" key="2">
    <source>
        <dbReference type="ARBA" id="ARBA00022729"/>
    </source>
</evidence>
<dbReference type="PIRSF" id="PIRSF002825">
    <property type="entry name" value="CfbpA"/>
    <property type="match status" value="1"/>
</dbReference>
<dbReference type="Gene3D" id="3.40.190.10">
    <property type="entry name" value="Periplasmic binding protein-like II"/>
    <property type="match status" value="2"/>
</dbReference>
<dbReference type="PANTHER" id="PTHR30006">
    <property type="entry name" value="THIAMINE-BINDING PERIPLASMIC PROTEIN-RELATED"/>
    <property type="match status" value="1"/>
</dbReference>
<keyword evidence="5" id="KW-1185">Reference proteome</keyword>